<feature type="transmembrane region" description="Helical" evidence="8">
    <location>
        <begin position="56"/>
        <end position="78"/>
    </location>
</feature>
<evidence type="ECO:0000256" key="7">
    <source>
        <dbReference type="ARBA" id="ARBA00023136"/>
    </source>
</evidence>
<evidence type="ECO:0000256" key="2">
    <source>
        <dbReference type="ARBA" id="ARBA00022475"/>
    </source>
</evidence>
<comment type="caution">
    <text evidence="9">The sequence shown here is derived from an EMBL/GenBank/DDBJ whole genome shotgun (WGS) entry which is preliminary data.</text>
</comment>
<proteinExistence type="predicted"/>
<name>A0ABU0GFG5_9CELL</name>
<evidence type="ECO:0000313" key="10">
    <source>
        <dbReference type="Proteomes" id="UP001240250"/>
    </source>
</evidence>
<evidence type="ECO:0000256" key="3">
    <source>
        <dbReference type="ARBA" id="ARBA00022692"/>
    </source>
</evidence>
<evidence type="ECO:0000256" key="5">
    <source>
        <dbReference type="ARBA" id="ARBA00022984"/>
    </source>
</evidence>
<feature type="transmembrane region" description="Helical" evidence="8">
    <location>
        <begin position="205"/>
        <end position="225"/>
    </location>
</feature>
<feature type="transmembrane region" description="Helical" evidence="8">
    <location>
        <begin position="246"/>
        <end position="271"/>
    </location>
</feature>
<feature type="transmembrane region" description="Helical" evidence="8">
    <location>
        <begin position="503"/>
        <end position="527"/>
    </location>
</feature>
<feature type="transmembrane region" description="Helical" evidence="8">
    <location>
        <begin position="135"/>
        <end position="156"/>
    </location>
</feature>
<evidence type="ECO:0000313" key="9">
    <source>
        <dbReference type="EMBL" id="MDQ0423684.1"/>
    </source>
</evidence>
<keyword evidence="5" id="KW-0573">Peptidoglycan synthesis</keyword>
<evidence type="ECO:0000256" key="8">
    <source>
        <dbReference type="SAM" id="Phobius"/>
    </source>
</evidence>
<keyword evidence="2" id="KW-1003">Cell membrane</keyword>
<dbReference type="Pfam" id="PF03023">
    <property type="entry name" value="MurJ"/>
    <property type="match status" value="1"/>
</dbReference>
<dbReference type="InterPro" id="IPR004268">
    <property type="entry name" value="MurJ"/>
</dbReference>
<comment type="subcellular location">
    <subcellularLocation>
        <location evidence="1">Cell membrane</location>
        <topology evidence="1">Multi-pass membrane protein</topology>
    </subcellularLocation>
</comment>
<feature type="transmembrane region" description="Helical" evidence="8">
    <location>
        <begin position="99"/>
        <end position="123"/>
    </location>
</feature>
<dbReference type="PANTHER" id="PTHR47019:SF1">
    <property type="entry name" value="LIPID II FLIPPASE MURJ"/>
    <property type="match status" value="1"/>
</dbReference>
<dbReference type="RefSeq" id="WP_070318956.1">
    <property type="nucleotide sequence ID" value="NZ_CP194061.1"/>
</dbReference>
<keyword evidence="7 8" id="KW-0472">Membrane</keyword>
<keyword evidence="10" id="KW-1185">Reference proteome</keyword>
<feature type="transmembrane region" description="Helical" evidence="8">
    <location>
        <begin position="438"/>
        <end position="457"/>
    </location>
</feature>
<feature type="transmembrane region" description="Helical" evidence="8">
    <location>
        <begin position="469"/>
        <end position="491"/>
    </location>
</feature>
<keyword evidence="6 8" id="KW-1133">Transmembrane helix</keyword>
<dbReference type="EMBL" id="JAUSVM010000001">
    <property type="protein sequence ID" value="MDQ0423684.1"/>
    <property type="molecule type" value="Genomic_DNA"/>
</dbReference>
<organism evidence="9 10">
    <name type="scientific">Cellulomonas iranensis</name>
    <dbReference type="NCBI Taxonomy" id="76862"/>
    <lineage>
        <taxon>Bacteria</taxon>
        <taxon>Bacillati</taxon>
        <taxon>Actinomycetota</taxon>
        <taxon>Actinomycetes</taxon>
        <taxon>Micrococcales</taxon>
        <taxon>Cellulomonadaceae</taxon>
        <taxon>Cellulomonas</taxon>
    </lineage>
</organism>
<reference evidence="9 10" key="1">
    <citation type="submission" date="2023-07" db="EMBL/GenBank/DDBJ databases">
        <title>Sequencing the genomes of 1000 actinobacteria strains.</title>
        <authorList>
            <person name="Klenk H.-P."/>
        </authorList>
    </citation>
    <scope>NUCLEOTIDE SEQUENCE [LARGE SCALE GENOMIC DNA]</scope>
    <source>
        <strain evidence="9 10">DSM 14785</strain>
    </source>
</reference>
<keyword evidence="4" id="KW-0133">Cell shape</keyword>
<feature type="transmembrane region" description="Helical" evidence="8">
    <location>
        <begin position="368"/>
        <end position="391"/>
    </location>
</feature>
<gene>
    <name evidence="9" type="ORF">JO380_000065</name>
</gene>
<accession>A0ABU0GFG5</accession>
<evidence type="ECO:0000256" key="1">
    <source>
        <dbReference type="ARBA" id="ARBA00004651"/>
    </source>
</evidence>
<feature type="transmembrane region" description="Helical" evidence="8">
    <location>
        <begin position="291"/>
        <end position="312"/>
    </location>
</feature>
<keyword evidence="3 8" id="KW-0812">Transmembrane</keyword>
<feature type="transmembrane region" description="Helical" evidence="8">
    <location>
        <begin position="12"/>
        <end position="36"/>
    </location>
</feature>
<dbReference type="PRINTS" id="PR01806">
    <property type="entry name" value="VIRFACTRMVIN"/>
</dbReference>
<feature type="transmembrane region" description="Helical" evidence="8">
    <location>
        <begin position="333"/>
        <end position="356"/>
    </location>
</feature>
<dbReference type="InterPro" id="IPR051050">
    <property type="entry name" value="Lipid_II_flippase_MurJ/MviN"/>
</dbReference>
<sequence>MSGRLRRTLQGLLGAAALIAVVTVVSRALGLVRTLVLNGTVGSGDIADAYNAANTLPNILFEAAAGGALAGAIVPLLAAPVARADREQVGRVVSAALGWVLLVLVPLGGLLAALSGVVGAFAAKGDPVMAATIRYFVLVFAVQVPVYGLTVLLYGVLQAHRKFFWPAFAPVLNSAVLIATFALYGVLADGEVSDPTALTPGALDLLAWGTTAGVVAMLLPVLLPARRLGVRLRPTLRFPGDTGRRFRALGLAGLGGVVAQQVSVLVIVLLATGLLPNDGRGYSAIVYAQQVYLLPYAVLVVPLATSTFPRVAAHAAAGDRSRFAATSAVTTRAVLVVGALGAAAVLAGGGAVAAVFADMTPGDGAGLVEAMGVLLTWMPAGVVGLAVMFHVSRTLYAVERARAAVLTNVAGWGALAVLAPVLALLAGRDDPVGVLRGIGLATSLGMAVGAVAALVALRRVAGPSALAGLGRTALVALAAAAAGAAAGRGVATTVLEVVGDDALTATVAAAGGAVVAATVVVAAVVLLDRGTLLGVLRVERAEPVGPATTVVPPPPVG</sequence>
<feature type="transmembrane region" description="Helical" evidence="8">
    <location>
        <begin position="163"/>
        <end position="185"/>
    </location>
</feature>
<protein>
    <submittedName>
        <fullName evidence="9">Peptidoglycan lipid II flippase</fullName>
    </submittedName>
</protein>
<evidence type="ECO:0000256" key="4">
    <source>
        <dbReference type="ARBA" id="ARBA00022960"/>
    </source>
</evidence>
<feature type="transmembrane region" description="Helical" evidence="8">
    <location>
        <begin position="403"/>
        <end position="426"/>
    </location>
</feature>
<dbReference type="Proteomes" id="UP001240250">
    <property type="component" value="Unassembled WGS sequence"/>
</dbReference>
<dbReference type="PANTHER" id="PTHR47019">
    <property type="entry name" value="LIPID II FLIPPASE MURJ"/>
    <property type="match status" value="1"/>
</dbReference>
<evidence type="ECO:0000256" key="6">
    <source>
        <dbReference type="ARBA" id="ARBA00022989"/>
    </source>
</evidence>